<feature type="domain" description="Major facilitator superfamily (MFS) profile" evidence="6">
    <location>
        <begin position="12"/>
        <end position="400"/>
    </location>
</feature>
<dbReference type="PROSITE" id="PS50850">
    <property type="entry name" value="MFS"/>
    <property type="match status" value="1"/>
</dbReference>
<accession>A0A249KGC3</accession>
<evidence type="ECO:0000259" key="6">
    <source>
        <dbReference type="PROSITE" id="PS50850"/>
    </source>
</evidence>
<evidence type="ECO:0000313" key="8">
    <source>
        <dbReference type="Proteomes" id="UP000217215"/>
    </source>
</evidence>
<dbReference type="SUPFAM" id="SSF103473">
    <property type="entry name" value="MFS general substrate transporter"/>
    <property type="match status" value="1"/>
</dbReference>
<feature type="transmembrane region" description="Helical" evidence="5">
    <location>
        <begin position="249"/>
        <end position="269"/>
    </location>
</feature>
<dbReference type="Pfam" id="PF07690">
    <property type="entry name" value="MFS_1"/>
    <property type="match status" value="1"/>
</dbReference>
<keyword evidence="8" id="KW-1185">Reference proteome</keyword>
<feature type="transmembrane region" description="Helical" evidence="5">
    <location>
        <begin position="344"/>
        <end position="363"/>
    </location>
</feature>
<dbReference type="GO" id="GO:0005886">
    <property type="term" value="C:plasma membrane"/>
    <property type="evidence" value="ECO:0007669"/>
    <property type="project" value="UniProtKB-SubCell"/>
</dbReference>
<dbReference type="AlphaFoldDB" id="A0A249KGC3"/>
<organism evidence="7 8">
    <name type="scientific">Candidatus Planktophila sulfonica</name>
    <dbReference type="NCBI Taxonomy" id="1884904"/>
    <lineage>
        <taxon>Bacteria</taxon>
        <taxon>Bacillati</taxon>
        <taxon>Actinomycetota</taxon>
        <taxon>Actinomycetes</taxon>
        <taxon>Candidatus Nanopelagicales</taxon>
        <taxon>Candidatus Nanopelagicaceae</taxon>
        <taxon>Candidatus Planktophila</taxon>
    </lineage>
</organism>
<dbReference type="GO" id="GO:0022857">
    <property type="term" value="F:transmembrane transporter activity"/>
    <property type="evidence" value="ECO:0007669"/>
    <property type="project" value="InterPro"/>
</dbReference>
<feature type="transmembrane region" description="Helical" evidence="5">
    <location>
        <begin position="80"/>
        <end position="98"/>
    </location>
</feature>
<sequence length="400" mass="41806">MSQTLTPFQHGIRARNALWAIFFFMGVVSMGWVPRIPEIKEAIGLTNSQLGMVFIGSTIGAVLGAQFAGRAIHTFGTKKVVSGAVLVMPVGLIGMGSATTFTQLFLALFVMGFGYANLDITGNTVAVEVENLVDRKWMVSFHGCWSVGAFATTVLGGSIAHAVDPRENLIGVGIVSILFFIPLSRYMLPPDLDNHKGDDKDSSAKIPLFAKETAPLWWMGFGMLGGLIAEGSASDWGALLLKDSMGIGKGLNAAAFASFSLAMIIARFSGDWALTKFGPAAVVRIGGFGGAIIWGSAIAIAVPLSDSHPLPAFIIINIGFAAAGLGIGPMFPAFILAASRIPGIAPGVAIARVGVTGIAGYFIGPTITGFLADIFSLPVAMFYPVALLGMAGFFSRVIKV</sequence>
<feature type="transmembrane region" description="Helical" evidence="5">
    <location>
        <begin position="139"/>
        <end position="163"/>
    </location>
</feature>
<feature type="transmembrane region" description="Helical" evidence="5">
    <location>
        <begin position="169"/>
        <end position="188"/>
    </location>
</feature>
<dbReference type="Gene3D" id="1.20.1250.20">
    <property type="entry name" value="MFS general substrate transporter like domains"/>
    <property type="match status" value="2"/>
</dbReference>
<evidence type="ECO:0000313" key="7">
    <source>
        <dbReference type="EMBL" id="ASY15817.1"/>
    </source>
</evidence>
<evidence type="ECO:0000256" key="1">
    <source>
        <dbReference type="ARBA" id="ARBA00004651"/>
    </source>
</evidence>
<dbReference type="InterPro" id="IPR011701">
    <property type="entry name" value="MFS"/>
</dbReference>
<feature type="transmembrane region" description="Helical" evidence="5">
    <location>
        <begin position="310"/>
        <end position="337"/>
    </location>
</feature>
<dbReference type="InterPro" id="IPR020846">
    <property type="entry name" value="MFS_dom"/>
</dbReference>
<keyword evidence="3 5" id="KW-1133">Transmembrane helix</keyword>
<protein>
    <submittedName>
        <fullName evidence="7">Putartive fucose permease</fullName>
    </submittedName>
</protein>
<feature type="transmembrane region" description="Helical" evidence="5">
    <location>
        <begin position="281"/>
        <end position="304"/>
    </location>
</feature>
<evidence type="ECO:0000256" key="3">
    <source>
        <dbReference type="ARBA" id="ARBA00022989"/>
    </source>
</evidence>
<dbReference type="Proteomes" id="UP000217215">
    <property type="component" value="Chromosome"/>
</dbReference>
<proteinExistence type="predicted"/>
<dbReference type="PANTHER" id="PTHR23514:SF13">
    <property type="entry name" value="INNER MEMBRANE PROTEIN YBJJ"/>
    <property type="match status" value="1"/>
</dbReference>
<evidence type="ECO:0000256" key="4">
    <source>
        <dbReference type="ARBA" id="ARBA00023136"/>
    </source>
</evidence>
<comment type="subcellular location">
    <subcellularLocation>
        <location evidence="1">Cell membrane</location>
        <topology evidence="1">Multi-pass membrane protein</topology>
    </subcellularLocation>
</comment>
<keyword evidence="4 5" id="KW-0472">Membrane</keyword>
<name>A0A249KGC3_9ACTN</name>
<gene>
    <name evidence="7" type="ORF">A1sIA56_02635</name>
</gene>
<feature type="transmembrane region" description="Helical" evidence="5">
    <location>
        <begin position="375"/>
        <end position="394"/>
    </location>
</feature>
<evidence type="ECO:0000256" key="2">
    <source>
        <dbReference type="ARBA" id="ARBA00022692"/>
    </source>
</evidence>
<dbReference type="PANTHER" id="PTHR23514">
    <property type="entry name" value="BYPASS OF STOP CODON PROTEIN 6"/>
    <property type="match status" value="1"/>
</dbReference>
<dbReference type="EMBL" id="CP016773">
    <property type="protein sequence ID" value="ASY15817.1"/>
    <property type="molecule type" value="Genomic_DNA"/>
</dbReference>
<feature type="transmembrane region" description="Helical" evidence="5">
    <location>
        <begin position="17"/>
        <end position="36"/>
    </location>
</feature>
<dbReference type="InterPro" id="IPR051788">
    <property type="entry name" value="MFS_Transporter"/>
</dbReference>
<reference evidence="7 8" key="1">
    <citation type="submission" date="2016-07" db="EMBL/GenBank/DDBJ databases">
        <title>High microdiversification within the ubiquitous acI lineage of Actinobacteria.</title>
        <authorList>
            <person name="Neuenschwander S.M."/>
            <person name="Salcher M."/>
            <person name="Ghai R."/>
            <person name="Pernthaler J."/>
        </authorList>
    </citation>
    <scope>NUCLEOTIDE SEQUENCE [LARGE SCALE GENOMIC DNA]</scope>
    <source>
        <strain evidence="7">MMS-IA-56</strain>
    </source>
</reference>
<dbReference type="RefSeq" id="WP_095673411.1">
    <property type="nucleotide sequence ID" value="NZ_CP016773.1"/>
</dbReference>
<feature type="transmembrane region" description="Helical" evidence="5">
    <location>
        <begin position="48"/>
        <end position="68"/>
    </location>
</feature>
<keyword evidence="2 5" id="KW-0812">Transmembrane</keyword>
<dbReference type="OrthoDB" id="9809599at2"/>
<dbReference type="CDD" id="cd17393">
    <property type="entry name" value="MFS_MosC_like"/>
    <property type="match status" value="1"/>
</dbReference>
<dbReference type="InterPro" id="IPR036259">
    <property type="entry name" value="MFS_trans_sf"/>
</dbReference>
<dbReference type="KEGG" id="psuf:A1sIA56_02635"/>
<evidence type="ECO:0000256" key="5">
    <source>
        <dbReference type="SAM" id="Phobius"/>
    </source>
</evidence>